<dbReference type="EMBL" id="REGN01012765">
    <property type="protein sequence ID" value="RMZ94876.1"/>
    <property type="molecule type" value="Genomic_DNA"/>
</dbReference>
<dbReference type="AlphaFoldDB" id="A0A3M7P712"/>
<evidence type="ECO:0000313" key="1">
    <source>
        <dbReference type="EMBL" id="RMZ94876.1"/>
    </source>
</evidence>
<dbReference type="Proteomes" id="UP000276133">
    <property type="component" value="Unassembled WGS sequence"/>
</dbReference>
<proteinExistence type="predicted"/>
<name>A0A3M7P712_BRAPC</name>
<evidence type="ECO:0000313" key="2">
    <source>
        <dbReference type="Proteomes" id="UP000276133"/>
    </source>
</evidence>
<organism evidence="1 2">
    <name type="scientific">Brachionus plicatilis</name>
    <name type="common">Marine rotifer</name>
    <name type="synonym">Brachionus muelleri</name>
    <dbReference type="NCBI Taxonomy" id="10195"/>
    <lineage>
        <taxon>Eukaryota</taxon>
        <taxon>Metazoa</taxon>
        <taxon>Spiralia</taxon>
        <taxon>Gnathifera</taxon>
        <taxon>Rotifera</taxon>
        <taxon>Eurotatoria</taxon>
        <taxon>Monogononta</taxon>
        <taxon>Pseudotrocha</taxon>
        <taxon>Ploima</taxon>
        <taxon>Brachionidae</taxon>
        <taxon>Brachionus</taxon>
    </lineage>
</organism>
<keyword evidence="2" id="KW-1185">Reference proteome</keyword>
<accession>A0A3M7P712</accession>
<reference evidence="1 2" key="1">
    <citation type="journal article" date="2018" name="Sci. Rep.">
        <title>Genomic signatures of local adaptation to the degree of environmental predictability in rotifers.</title>
        <authorList>
            <person name="Franch-Gras L."/>
            <person name="Hahn C."/>
            <person name="Garcia-Roger E.M."/>
            <person name="Carmona M.J."/>
            <person name="Serra M."/>
            <person name="Gomez A."/>
        </authorList>
    </citation>
    <scope>NUCLEOTIDE SEQUENCE [LARGE SCALE GENOMIC DNA]</scope>
    <source>
        <strain evidence="1">HYR1</strain>
    </source>
</reference>
<sequence length="101" mass="12367">MILSPTFTSHLHTLITNNFKSFKINFCLFNKKSWLNFHMDHRKKKRKKLPMIQIKMKSRVPLIFRIETITKNKRITRENKLHHIYKVEIEDLYNVHIIDSF</sequence>
<protein>
    <submittedName>
        <fullName evidence="1">Uncharacterized protein</fullName>
    </submittedName>
</protein>
<gene>
    <name evidence="1" type="ORF">BpHYR1_026541</name>
</gene>
<comment type="caution">
    <text evidence="1">The sequence shown here is derived from an EMBL/GenBank/DDBJ whole genome shotgun (WGS) entry which is preliminary data.</text>
</comment>